<evidence type="ECO:0000313" key="9">
    <source>
        <dbReference type="Proteomes" id="UP000232145"/>
    </source>
</evidence>
<comment type="subcellular location">
    <subcellularLocation>
        <location evidence="1">Periplasm</location>
    </subcellularLocation>
</comment>
<organism evidence="8 9">
    <name type="scientific">Leptospira harrisiae</name>
    <dbReference type="NCBI Taxonomy" id="2023189"/>
    <lineage>
        <taxon>Bacteria</taxon>
        <taxon>Pseudomonadati</taxon>
        <taxon>Spirochaetota</taxon>
        <taxon>Spirochaetia</taxon>
        <taxon>Leptospirales</taxon>
        <taxon>Leptospiraceae</taxon>
        <taxon>Leptospira</taxon>
    </lineage>
</organism>
<evidence type="ECO:0000259" key="7">
    <source>
        <dbReference type="Pfam" id="PF16822"/>
    </source>
</evidence>
<keyword evidence="9" id="KW-1185">Reference proteome</keyword>
<comment type="caution">
    <text evidence="8">The sequence shown here is derived from an EMBL/GenBank/DDBJ whole genome shotgun (WGS) entry which is preliminary data.</text>
</comment>
<keyword evidence="3" id="KW-0808">Transferase</keyword>
<sequence>MYRTVINTISLLLLFPLINFVFRFVEDIPSTEKKREISFNLLLESNLKEKFNIIEEAFERKFPARNLMIQKYNYFLWFVLNSSPKRTVLKGQNDWLFIFLGQGANGRDYSFNESDFLAYSHGIKKLENLCNSNNIKFYSAIVPEKFNIYPEELKATDLSTIKKDKYFRIYNELSKSANKTVFFHEELISRKHKDDVYYKTDTHWNSVAAFIAAQKLFSKMNGNDRKVDLLSEEDFNLVHMRSSGRDIAEYLSLSKFFLDDEYIFLPKQILEKRQKKLKILVIHDSYFYPMVEFFRFQFNEVDTWNFVQNEKSINYGELFNSKPDIVLFILLERHIGNYDKRVFGHL</sequence>
<evidence type="ECO:0000256" key="6">
    <source>
        <dbReference type="ARBA" id="ARBA00022841"/>
    </source>
</evidence>
<evidence type="ECO:0000256" key="5">
    <source>
        <dbReference type="ARBA" id="ARBA00022764"/>
    </source>
</evidence>
<gene>
    <name evidence="8" type="ORF">CH364_08960</name>
</gene>
<dbReference type="EMBL" id="NPDX01000001">
    <property type="protein sequence ID" value="PJZ86276.1"/>
    <property type="molecule type" value="Genomic_DNA"/>
</dbReference>
<feature type="domain" description="AlgX/AlgJ SGNH hydrolase-like" evidence="7">
    <location>
        <begin position="88"/>
        <end position="240"/>
    </location>
</feature>
<evidence type="ECO:0000313" key="8">
    <source>
        <dbReference type="EMBL" id="PJZ86276.1"/>
    </source>
</evidence>
<proteinExistence type="predicted"/>
<keyword evidence="4" id="KW-0732">Signal</keyword>
<name>A0A2N0APQ1_9LEPT</name>
<dbReference type="Proteomes" id="UP000232145">
    <property type="component" value="Unassembled WGS sequence"/>
</dbReference>
<evidence type="ECO:0000256" key="3">
    <source>
        <dbReference type="ARBA" id="ARBA00022679"/>
    </source>
</evidence>
<dbReference type="GO" id="GO:0016740">
    <property type="term" value="F:transferase activity"/>
    <property type="evidence" value="ECO:0007669"/>
    <property type="project" value="UniProtKB-KW"/>
</dbReference>
<dbReference type="Pfam" id="PF16822">
    <property type="entry name" value="ALGX"/>
    <property type="match status" value="1"/>
</dbReference>
<dbReference type="OrthoDB" id="175771at2"/>
<dbReference type="GO" id="GO:0042597">
    <property type="term" value="C:periplasmic space"/>
    <property type="evidence" value="ECO:0007669"/>
    <property type="project" value="UniProtKB-SubCell"/>
</dbReference>
<dbReference type="GO" id="GO:0042121">
    <property type="term" value="P:alginic acid biosynthetic process"/>
    <property type="evidence" value="ECO:0007669"/>
    <property type="project" value="UniProtKB-UniPathway"/>
</dbReference>
<dbReference type="InterPro" id="IPR031811">
    <property type="entry name" value="ALGX/ALGJ_SGNH-like"/>
</dbReference>
<keyword evidence="6" id="KW-0016">Alginate biosynthesis</keyword>
<dbReference type="AlphaFoldDB" id="A0A2N0APQ1"/>
<protein>
    <submittedName>
        <fullName evidence="8">Alginate biosynthesis protein</fullName>
    </submittedName>
</protein>
<keyword evidence="5" id="KW-0574">Periplasm</keyword>
<evidence type="ECO:0000256" key="1">
    <source>
        <dbReference type="ARBA" id="ARBA00004418"/>
    </source>
</evidence>
<evidence type="ECO:0000256" key="4">
    <source>
        <dbReference type="ARBA" id="ARBA00022729"/>
    </source>
</evidence>
<reference evidence="8 9" key="1">
    <citation type="submission" date="2017-07" db="EMBL/GenBank/DDBJ databases">
        <title>Leptospira spp. isolated from tropical soils.</title>
        <authorList>
            <person name="Thibeaux R."/>
            <person name="Iraola G."/>
            <person name="Ferres I."/>
            <person name="Bierque E."/>
            <person name="Girault D."/>
            <person name="Soupe-Gilbert M.-E."/>
            <person name="Picardeau M."/>
            <person name="Goarant C."/>
        </authorList>
    </citation>
    <scope>NUCLEOTIDE SEQUENCE [LARGE SCALE GENOMIC DNA]</scope>
    <source>
        <strain evidence="8 9">FH2-B-A1</strain>
    </source>
</reference>
<evidence type="ECO:0000256" key="2">
    <source>
        <dbReference type="ARBA" id="ARBA00005182"/>
    </source>
</evidence>
<dbReference type="UniPathway" id="UPA00286"/>
<accession>A0A2N0APQ1</accession>
<comment type="pathway">
    <text evidence="2">Glycan biosynthesis; alginate biosynthesis.</text>
</comment>